<dbReference type="RefSeq" id="WP_230526423.1">
    <property type="nucleotide sequence ID" value="NZ_JAJGAK010000001.1"/>
</dbReference>
<keyword evidence="2" id="KW-0812">Transmembrane</keyword>
<feature type="transmembrane region" description="Helical" evidence="2">
    <location>
        <begin position="98"/>
        <end position="122"/>
    </location>
</feature>
<feature type="transmembrane region" description="Helical" evidence="2">
    <location>
        <begin position="67"/>
        <end position="92"/>
    </location>
</feature>
<dbReference type="InterPro" id="IPR009937">
    <property type="entry name" value="Phage_holin_3_6"/>
</dbReference>
<keyword evidence="2" id="KW-0472">Membrane</keyword>
<gene>
    <name evidence="3" type="ORF">LK996_07125</name>
</gene>
<evidence type="ECO:0000313" key="3">
    <source>
        <dbReference type="EMBL" id="MCC8362847.1"/>
    </source>
</evidence>
<evidence type="ECO:0000256" key="1">
    <source>
        <dbReference type="SAM" id="MobiDB-lite"/>
    </source>
</evidence>
<dbReference type="EMBL" id="JAJGAK010000001">
    <property type="protein sequence ID" value="MCC8362847.1"/>
    <property type="molecule type" value="Genomic_DNA"/>
</dbReference>
<evidence type="ECO:0000313" key="4">
    <source>
        <dbReference type="Proteomes" id="UP001165293"/>
    </source>
</evidence>
<keyword evidence="2" id="KW-1133">Transmembrane helix</keyword>
<comment type="caution">
    <text evidence="3">The sequence shown here is derived from an EMBL/GenBank/DDBJ whole genome shotgun (WGS) entry which is preliminary data.</text>
</comment>
<protein>
    <submittedName>
        <fullName evidence="3">Phage holin family protein</fullName>
    </submittedName>
</protein>
<name>A0ABS8JGW8_9GAMM</name>
<evidence type="ECO:0000256" key="2">
    <source>
        <dbReference type="SAM" id="Phobius"/>
    </source>
</evidence>
<proteinExistence type="predicted"/>
<reference evidence="3" key="1">
    <citation type="submission" date="2021-10" db="EMBL/GenBank/DDBJ databases">
        <authorList>
            <person name="Lyu M."/>
            <person name="Wang X."/>
            <person name="Meng X."/>
            <person name="Xu K."/>
        </authorList>
    </citation>
    <scope>NUCLEOTIDE SEQUENCE</scope>
    <source>
        <strain evidence="3">A6</strain>
    </source>
</reference>
<sequence length="186" mass="19467">MTGENADEGTTDDGARERAAPGIADALKELGDTGRATWAAGREAATAFRILFTADVSLARSAFGRTLALTALAIVFGASAWLLLMAALIAWLSINLGWAWWFSLLLTGGASLVIAALAGWLGMRYFEHTRFKATRRQLARLGIGELADMMPSAGSGKSAEQGAEEVAEKTNGGAKKKGLGVDVTPP</sequence>
<organism evidence="3 4">
    <name type="scientific">Noviluteimonas lactosilytica</name>
    <dbReference type="NCBI Taxonomy" id="2888523"/>
    <lineage>
        <taxon>Bacteria</taxon>
        <taxon>Pseudomonadati</taxon>
        <taxon>Pseudomonadota</taxon>
        <taxon>Gammaproteobacteria</taxon>
        <taxon>Lysobacterales</taxon>
        <taxon>Lysobacteraceae</taxon>
        <taxon>Noviluteimonas</taxon>
    </lineage>
</organism>
<keyword evidence="4" id="KW-1185">Reference proteome</keyword>
<dbReference type="Proteomes" id="UP001165293">
    <property type="component" value="Unassembled WGS sequence"/>
</dbReference>
<feature type="region of interest" description="Disordered" evidence="1">
    <location>
        <begin position="151"/>
        <end position="186"/>
    </location>
</feature>
<dbReference type="Pfam" id="PF07332">
    <property type="entry name" value="Phage_holin_3_6"/>
    <property type="match status" value="1"/>
</dbReference>
<accession>A0ABS8JGW8</accession>